<dbReference type="EMBL" id="ASSJ01000049">
    <property type="protein sequence ID" value="ERN41395.1"/>
    <property type="molecule type" value="Genomic_DNA"/>
</dbReference>
<dbReference type="NCBIfam" id="TIGR02399">
    <property type="entry name" value="salt_tol_Pase"/>
    <property type="match status" value="1"/>
</dbReference>
<name>U5DNW0_9CHRO</name>
<protein>
    <submittedName>
        <fullName evidence="1">Glucosylglycerol 3-phosphatase</fullName>
        <ecNumber evidence="1">3.1.3.69</ecNumber>
    </submittedName>
</protein>
<comment type="caution">
    <text evidence="1">The sequence shown here is derived from an EMBL/GenBank/DDBJ whole genome shotgun (WGS) entry which is preliminary data.</text>
</comment>
<dbReference type="Proteomes" id="UP000016960">
    <property type="component" value="Unassembled WGS sequence"/>
</dbReference>
<evidence type="ECO:0000313" key="1">
    <source>
        <dbReference type="EMBL" id="ERN41395.1"/>
    </source>
</evidence>
<dbReference type="Pfam" id="PF09506">
    <property type="entry name" value="Salt_tol_Pase"/>
    <property type="match status" value="1"/>
</dbReference>
<evidence type="ECO:0000313" key="2">
    <source>
        <dbReference type="Proteomes" id="UP000016960"/>
    </source>
</evidence>
<dbReference type="InParanoid" id="U5DNW0"/>
<dbReference type="EC" id="3.1.3.69" evidence="1"/>
<dbReference type="InterPro" id="IPR012765">
    <property type="entry name" value="GGPPase"/>
</dbReference>
<sequence length="429" mass="46869">METCLPVLSPDDSLPQKHEKLARILTDADNLLVIQDLDGVCMGLVKDPLTRTIAPEYVWATRAFDGHFFVLTNGEHCGQRGVNGIVERAFGGAELVRERGLYLPGLAAGGVQWQDCYGNVSHPGVSEAELAFLRSVPGRLRARLCDFCQRYPEAIAPALVEKTIAASVLDNVASPTANLNTFYDCLHGDVKSYGRLQRAMESLMDELLQAAAEQGLGDSFFVHLAPNLGKDVRGREVLYPVSASDSGTTDFQFMLRGALKEVGVLAILNRYYHRRTGTYPFGPDFNVRSAPHRHDELLALVRERLDPDLMPVTIAVGDTVTSRAETVHGSNEFRRGGSDRGFLELVQAIGRAIGRDNIVVYVDSSGGEVKNRKPLVLSNDGNTVIAGPGDPSDRDDPLAIDIVFPGGHKQYTTLLQTAARDRTTKRDGR</sequence>
<keyword evidence="2" id="KW-1185">Reference proteome</keyword>
<reference evidence="1 2" key="1">
    <citation type="submission" date="2013-05" db="EMBL/GenBank/DDBJ databases">
        <title>Draft genome sequence of Rubidibacter lacunae KORDI 51-2.</title>
        <authorList>
            <person name="Choi D.H."/>
            <person name="Noh J.H."/>
            <person name="Kwon K.-K."/>
            <person name="Lee J.-H."/>
            <person name="Ryu J.-Y."/>
        </authorList>
    </citation>
    <scope>NUCLEOTIDE SEQUENCE [LARGE SCALE GENOMIC DNA]</scope>
    <source>
        <strain evidence="1 2">KORDI 51-2</strain>
    </source>
</reference>
<dbReference type="eggNOG" id="ENOG502Z8T5">
    <property type="taxonomic scope" value="Bacteria"/>
</dbReference>
<dbReference type="PATRIC" id="fig|582515.4.peg.2207"/>
<dbReference type="AlphaFoldDB" id="U5DNW0"/>
<proteinExistence type="predicted"/>
<organism evidence="1 2">
    <name type="scientific">Rubidibacter lacunae KORDI 51-2</name>
    <dbReference type="NCBI Taxonomy" id="582515"/>
    <lineage>
        <taxon>Bacteria</taxon>
        <taxon>Bacillati</taxon>
        <taxon>Cyanobacteriota</taxon>
        <taxon>Cyanophyceae</taxon>
        <taxon>Oscillatoriophycideae</taxon>
        <taxon>Chroococcales</taxon>
        <taxon>Aphanothecaceae</taxon>
        <taxon>Rubidibacter</taxon>
    </lineage>
</organism>
<dbReference type="GO" id="GO:0050530">
    <property type="term" value="F:glucosylglycerol 3-phosphatase activity"/>
    <property type="evidence" value="ECO:0007669"/>
    <property type="project" value="UniProtKB-EC"/>
</dbReference>
<accession>U5DNW0</accession>
<keyword evidence="1" id="KW-0378">Hydrolase</keyword>
<dbReference type="RefSeq" id="WP_022606921.1">
    <property type="nucleotide sequence ID" value="NZ_ASSJ01000049.1"/>
</dbReference>
<dbReference type="OrthoDB" id="445107at2"/>
<dbReference type="STRING" id="582515.KR51_00019630"/>
<gene>
    <name evidence="1" type="ORF">KR51_00019630</name>
</gene>